<dbReference type="InterPro" id="IPR000878">
    <property type="entry name" value="4pyrrol_Mease"/>
</dbReference>
<dbReference type="RefSeq" id="WP_282218879.1">
    <property type="nucleotide sequence ID" value="NZ_CP118246.1"/>
</dbReference>
<keyword evidence="2" id="KW-0169">Cobalamin biosynthesis</keyword>
<dbReference type="InterPro" id="IPR051810">
    <property type="entry name" value="Precorrin_MeTrfase"/>
</dbReference>
<dbReference type="Pfam" id="PF11760">
    <property type="entry name" value="CbiG_N"/>
    <property type="match status" value="1"/>
</dbReference>
<dbReference type="Proteomes" id="UP001220530">
    <property type="component" value="Chromosome"/>
</dbReference>
<evidence type="ECO:0000256" key="1">
    <source>
        <dbReference type="ARBA" id="ARBA00004953"/>
    </source>
</evidence>
<dbReference type="EMBL" id="CP118246">
    <property type="protein sequence ID" value="WDR02475.1"/>
    <property type="molecule type" value="Genomic_DNA"/>
</dbReference>
<feature type="domain" description="CobE/GbiG C-terminal" evidence="8">
    <location>
        <begin position="190"/>
        <end position="305"/>
    </location>
</feature>
<keyword evidence="4 10" id="KW-0808">Transferase</keyword>
<keyword evidence="11" id="KW-1185">Reference proteome</keyword>
<dbReference type="Gene3D" id="3.30.950.10">
    <property type="entry name" value="Methyltransferase, Cobalt-precorrin-4 Transmethylase, Domain 2"/>
    <property type="match status" value="1"/>
</dbReference>
<keyword evidence="3 10" id="KW-0489">Methyltransferase</keyword>
<keyword evidence="6" id="KW-1133">Transmembrane helix</keyword>
<dbReference type="GO" id="GO:0032259">
    <property type="term" value="P:methylation"/>
    <property type="evidence" value="ECO:0007669"/>
    <property type="project" value="UniProtKB-KW"/>
</dbReference>
<dbReference type="Pfam" id="PF01890">
    <property type="entry name" value="CbiG_C"/>
    <property type="match status" value="1"/>
</dbReference>
<evidence type="ECO:0000256" key="3">
    <source>
        <dbReference type="ARBA" id="ARBA00022603"/>
    </source>
</evidence>
<dbReference type="CDD" id="cd11646">
    <property type="entry name" value="Precorrin_3B_C17_MT"/>
    <property type="match status" value="1"/>
</dbReference>
<dbReference type="InterPro" id="IPR038029">
    <property type="entry name" value="GbiG_N_sf"/>
</dbReference>
<feature type="transmembrane region" description="Helical" evidence="6">
    <location>
        <begin position="34"/>
        <end position="59"/>
    </location>
</feature>
<keyword evidence="6" id="KW-0812">Transmembrane</keyword>
<gene>
    <name evidence="10" type="primary">cobJ</name>
    <name evidence="10" type="ORF">PSQ19_18045</name>
</gene>
<comment type="pathway">
    <text evidence="1">Cofactor biosynthesis; adenosylcobalamin biosynthesis.</text>
</comment>
<dbReference type="InterPro" id="IPR002750">
    <property type="entry name" value="CobE/GbiG_C"/>
</dbReference>
<dbReference type="Gene3D" id="3.30.420.180">
    <property type="entry name" value="CobE/GbiG C-terminal domain"/>
    <property type="match status" value="1"/>
</dbReference>
<dbReference type="Gene3D" id="3.40.50.11220">
    <property type="match status" value="1"/>
</dbReference>
<keyword evidence="6" id="KW-0472">Membrane</keyword>
<proteinExistence type="predicted"/>
<dbReference type="Pfam" id="PF00590">
    <property type="entry name" value="TP_methylase"/>
    <property type="match status" value="1"/>
</dbReference>
<evidence type="ECO:0000313" key="11">
    <source>
        <dbReference type="Proteomes" id="UP001220530"/>
    </source>
</evidence>
<dbReference type="EC" id="2.1.1.131" evidence="10"/>
<evidence type="ECO:0000259" key="8">
    <source>
        <dbReference type="Pfam" id="PF01890"/>
    </source>
</evidence>
<protein>
    <submittedName>
        <fullName evidence="10">Precorrin-3B C(17)-methyltransferase</fullName>
        <ecNumber evidence="10">2.1.1.131</ecNumber>
    </submittedName>
</protein>
<evidence type="ECO:0000256" key="2">
    <source>
        <dbReference type="ARBA" id="ARBA00022573"/>
    </source>
</evidence>
<organism evidence="10 11">
    <name type="scientific">Devosia algicola</name>
    <dbReference type="NCBI Taxonomy" id="3026418"/>
    <lineage>
        <taxon>Bacteria</taxon>
        <taxon>Pseudomonadati</taxon>
        <taxon>Pseudomonadota</taxon>
        <taxon>Alphaproteobacteria</taxon>
        <taxon>Hyphomicrobiales</taxon>
        <taxon>Devosiaceae</taxon>
        <taxon>Devosia</taxon>
    </lineage>
</organism>
<dbReference type="SUPFAM" id="SSF53790">
    <property type="entry name" value="Tetrapyrrole methylase"/>
    <property type="match status" value="1"/>
</dbReference>
<dbReference type="InterPro" id="IPR014777">
    <property type="entry name" value="4pyrrole_Mease_sub1"/>
</dbReference>
<evidence type="ECO:0000313" key="10">
    <source>
        <dbReference type="EMBL" id="WDR02475.1"/>
    </source>
</evidence>
<evidence type="ECO:0000256" key="4">
    <source>
        <dbReference type="ARBA" id="ARBA00022679"/>
    </source>
</evidence>
<feature type="domain" description="Tetrapyrrole methylase" evidence="7">
    <location>
        <begin position="324"/>
        <end position="537"/>
    </location>
</feature>
<evidence type="ECO:0000256" key="6">
    <source>
        <dbReference type="SAM" id="Phobius"/>
    </source>
</evidence>
<dbReference type="GO" id="GO:0030789">
    <property type="term" value="F:precorrin-3B C17-methyltransferase activity"/>
    <property type="evidence" value="ECO:0007669"/>
    <property type="project" value="UniProtKB-EC"/>
</dbReference>
<dbReference type="InterPro" id="IPR036518">
    <property type="entry name" value="CobE/GbiG_C_sf"/>
</dbReference>
<dbReference type="PANTHER" id="PTHR47036">
    <property type="entry name" value="COBALT-FACTOR III C(17)-METHYLTRANSFERASE-RELATED"/>
    <property type="match status" value="1"/>
</dbReference>
<accession>A0ABY7YNK2</accession>
<dbReference type="InterPro" id="IPR006363">
    <property type="entry name" value="Cbl_synth_CobJ/CibH_dom"/>
</dbReference>
<feature type="domain" description="Cobalamin synthesis G N-terminal" evidence="9">
    <location>
        <begin position="35"/>
        <end position="113"/>
    </location>
</feature>
<reference evidence="10 11" key="1">
    <citation type="submission" date="2023-02" db="EMBL/GenBank/DDBJ databases">
        <title>Devosia algicola sp. nov., isolated from the phycosphere of marine algae.</title>
        <authorList>
            <person name="Kim J.M."/>
            <person name="Lee J.K."/>
            <person name="Choi B.J."/>
            <person name="Bayburt H."/>
            <person name="Jeon C.O."/>
        </authorList>
    </citation>
    <scope>NUCLEOTIDE SEQUENCE [LARGE SCALE GENOMIC DNA]</scope>
    <source>
        <strain evidence="10 11">G20-9</strain>
    </source>
</reference>
<dbReference type="SUPFAM" id="SSF159672">
    <property type="entry name" value="CbiG N-terminal domain-like"/>
    <property type="match status" value="1"/>
</dbReference>
<dbReference type="InterPro" id="IPR021744">
    <property type="entry name" value="CbiG_N"/>
</dbReference>
<dbReference type="InterPro" id="IPR035996">
    <property type="entry name" value="4pyrrol_Methylase_sf"/>
</dbReference>
<evidence type="ECO:0000259" key="9">
    <source>
        <dbReference type="Pfam" id="PF11760"/>
    </source>
</evidence>
<sequence length="580" mass="60195">MKPAIICFAANGLPTAKAIAAMTGGTIITDGKSAIPRLFTAGTAIIGVCAAGILVRLLAAHIGNKHIEPPVIAVSADGTHIVPLLGGHHGANMLARQLAEGLGGIAALTTASDARFTRALDEPPQGYALADPTAAKAAMAALLGGAAVKLEGDAPWLADAGYTLDRAGTVVISITEKRTAPGLVIHPKTLVAGVGCERDVEPAEVIALIDKTLADADLSPLSLAAIGSIDLKADETALHAAATHFGVPLRVFTAVELNQERDRLVTPSAIVDAETGTPGVCEAVALKAGTLLVPKQKSKRATCAIGKAPSPIEIANFGRASGQLHIVGIGPGEATSRTVSAVRALDAATDWVGYGLYLDLIADVHNDQTEHRFPLGDEEPRVRHALELAATGRTVALVCSGDAQIYAMAALVYELLDASGPRAVSDAARRVGVASHPGISALQSASAAAGALLGHDFCAISLSDLLTPRDHIIKRLHAAAEGDFVTAFYNPRSKRRTDLIEHAKAIYLDNRPSDTPVVIGTNVGRPEQNLRITTLAAFDPTEIDMLTIVLFGASSSRSLTRGNGQTYAYTPRGYERKSLP</sequence>
<dbReference type="Gene3D" id="3.40.1010.10">
    <property type="entry name" value="Cobalt-precorrin-4 Transmethylase, Domain 1"/>
    <property type="match status" value="1"/>
</dbReference>
<dbReference type="NCBIfam" id="TIGR01466">
    <property type="entry name" value="cobJ_cbiH"/>
    <property type="match status" value="1"/>
</dbReference>
<dbReference type="InterPro" id="IPR014776">
    <property type="entry name" value="4pyrrole_Mease_sub2"/>
</dbReference>
<name>A0ABY7YNK2_9HYPH</name>
<keyword evidence="5" id="KW-0949">S-adenosyl-L-methionine</keyword>
<evidence type="ECO:0000256" key="5">
    <source>
        <dbReference type="ARBA" id="ARBA00022691"/>
    </source>
</evidence>
<evidence type="ECO:0000259" key="7">
    <source>
        <dbReference type="Pfam" id="PF00590"/>
    </source>
</evidence>
<dbReference type="SUPFAM" id="SSF159664">
    <property type="entry name" value="CobE/GbiG C-terminal domain-like"/>
    <property type="match status" value="1"/>
</dbReference>
<dbReference type="PANTHER" id="PTHR47036:SF1">
    <property type="entry name" value="COBALT-FACTOR III C(17)-METHYLTRANSFERASE-RELATED"/>
    <property type="match status" value="1"/>
</dbReference>